<dbReference type="AlphaFoldDB" id="A0A9R1WMY6"/>
<dbReference type="EMBL" id="NBSK02000001">
    <property type="protein sequence ID" value="KAJ0225416.1"/>
    <property type="molecule type" value="Genomic_DNA"/>
</dbReference>
<dbReference type="Proteomes" id="UP000235145">
    <property type="component" value="Unassembled WGS sequence"/>
</dbReference>
<evidence type="ECO:0008006" key="3">
    <source>
        <dbReference type="Google" id="ProtNLM"/>
    </source>
</evidence>
<evidence type="ECO:0000313" key="1">
    <source>
        <dbReference type="EMBL" id="KAJ0225416.1"/>
    </source>
</evidence>
<gene>
    <name evidence="1" type="ORF">LSAT_V11C100033530</name>
</gene>
<dbReference type="PANTHER" id="PTHR47481">
    <property type="match status" value="1"/>
</dbReference>
<dbReference type="Pfam" id="PF14223">
    <property type="entry name" value="Retrotran_gag_2"/>
    <property type="match status" value="1"/>
</dbReference>
<organism evidence="1 2">
    <name type="scientific">Lactuca sativa</name>
    <name type="common">Garden lettuce</name>
    <dbReference type="NCBI Taxonomy" id="4236"/>
    <lineage>
        <taxon>Eukaryota</taxon>
        <taxon>Viridiplantae</taxon>
        <taxon>Streptophyta</taxon>
        <taxon>Embryophyta</taxon>
        <taxon>Tracheophyta</taxon>
        <taxon>Spermatophyta</taxon>
        <taxon>Magnoliopsida</taxon>
        <taxon>eudicotyledons</taxon>
        <taxon>Gunneridae</taxon>
        <taxon>Pentapetalae</taxon>
        <taxon>asterids</taxon>
        <taxon>campanulids</taxon>
        <taxon>Asterales</taxon>
        <taxon>Asteraceae</taxon>
        <taxon>Cichorioideae</taxon>
        <taxon>Cichorieae</taxon>
        <taxon>Lactucinae</taxon>
        <taxon>Lactuca</taxon>
    </lineage>
</organism>
<proteinExistence type="predicted"/>
<protein>
    <recommendedName>
        <fullName evidence="3">Retrotransposon Copia-like N-terminal domain-containing protein</fullName>
    </recommendedName>
</protein>
<sequence>MDINCIIVKGTENTTCFMAEKTKVATEYETWSRLDAIVLQWIYGTISNDLLHTILKPNTSASQAWTALENIFQDNQSTRVVYLDSKFVSMRLDHHPNISSYCQAMKMLVMGFIHKNFPMCSCKP</sequence>
<accession>A0A9R1WMY6</accession>
<name>A0A9R1WMY6_LACSA</name>
<evidence type="ECO:0000313" key="2">
    <source>
        <dbReference type="Proteomes" id="UP000235145"/>
    </source>
</evidence>
<keyword evidence="2" id="KW-1185">Reference proteome</keyword>
<comment type="caution">
    <text evidence="1">The sequence shown here is derived from an EMBL/GenBank/DDBJ whole genome shotgun (WGS) entry which is preliminary data.</text>
</comment>
<dbReference type="PANTHER" id="PTHR47481:SF38">
    <property type="entry name" value="POU DOMAIN, CLASS 4, TRANSCRIPTION FACTOR 1-LIKE"/>
    <property type="match status" value="1"/>
</dbReference>
<reference evidence="1 2" key="1">
    <citation type="journal article" date="2017" name="Nat. Commun.">
        <title>Genome assembly with in vitro proximity ligation data and whole-genome triplication in lettuce.</title>
        <authorList>
            <person name="Reyes-Chin-Wo S."/>
            <person name="Wang Z."/>
            <person name="Yang X."/>
            <person name="Kozik A."/>
            <person name="Arikit S."/>
            <person name="Song C."/>
            <person name="Xia L."/>
            <person name="Froenicke L."/>
            <person name="Lavelle D.O."/>
            <person name="Truco M.J."/>
            <person name="Xia R."/>
            <person name="Zhu S."/>
            <person name="Xu C."/>
            <person name="Xu H."/>
            <person name="Xu X."/>
            <person name="Cox K."/>
            <person name="Korf I."/>
            <person name="Meyers B.C."/>
            <person name="Michelmore R.W."/>
        </authorList>
    </citation>
    <scope>NUCLEOTIDE SEQUENCE [LARGE SCALE GENOMIC DNA]</scope>
    <source>
        <strain evidence="2">cv. Salinas</strain>
        <tissue evidence="1">Seedlings</tissue>
    </source>
</reference>